<feature type="transmembrane region" description="Helical" evidence="1">
    <location>
        <begin position="67"/>
        <end position="87"/>
    </location>
</feature>
<feature type="transmembrane region" description="Helical" evidence="1">
    <location>
        <begin position="120"/>
        <end position="138"/>
    </location>
</feature>
<keyword evidence="1" id="KW-0812">Transmembrane</keyword>
<evidence type="ECO:0000313" key="2">
    <source>
        <dbReference type="EMBL" id="BEP28539.1"/>
    </source>
</evidence>
<keyword evidence="1" id="KW-0472">Membrane</keyword>
<dbReference type="Pfam" id="PF04657">
    <property type="entry name" value="DMT_YdcZ"/>
    <property type="match status" value="1"/>
</dbReference>
<accession>A0AAU9E217</accession>
<gene>
    <name evidence="2" type="ORF">HLPR_08700</name>
</gene>
<dbReference type="GO" id="GO:0005886">
    <property type="term" value="C:plasma membrane"/>
    <property type="evidence" value="ECO:0007669"/>
    <property type="project" value="TreeGrafter"/>
</dbReference>
<organism evidence="2 3">
    <name type="scientific">Helicovermis profundi</name>
    <dbReference type="NCBI Taxonomy" id="3065157"/>
    <lineage>
        <taxon>Bacteria</taxon>
        <taxon>Bacillati</taxon>
        <taxon>Bacillota</taxon>
        <taxon>Clostridia</taxon>
        <taxon>Helicovermis</taxon>
    </lineage>
</organism>
<proteinExistence type="predicted"/>
<sequence length="159" mass="17564">MYLLIAFISGGLTILSMIVNSKLAKYIGIIEGTMVNYIVGLFFSFLIILVNKDIFNISISMLNNVPFWCLFGGAVGVIVVSISNIIMPKIPTIYTTLLIFSGQILFGLVIDFFLIKNVGIGKIIGSILVIVGLTYSILIDYKKNKIKIEQASKQYNLSK</sequence>
<evidence type="ECO:0000256" key="1">
    <source>
        <dbReference type="SAM" id="Phobius"/>
    </source>
</evidence>
<dbReference type="Proteomes" id="UP001321786">
    <property type="component" value="Chromosome"/>
</dbReference>
<feature type="transmembrane region" description="Helical" evidence="1">
    <location>
        <begin position="93"/>
        <end position="113"/>
    </location>
</feature>
<dbReference type="InterPro" id="IPR006750">
    <property type="entry name" value="YdcZ"/>
</dbReference>
<dbReference type="EMBL" id="AP028654">
    <property type="protein sequence ID" value="BEP28539.1"/>
    <property type="molecule type" value="Genomic_DNA"/>
</dbReference>
<keyword evidence="1" id="KW-1133">Transmembrane helix</keyword>
<name>A0AAU9E217_9FIRM</name>
<feature type="transmembrane region" description="Helical" evidence="1">
    <location>
        <begin position="34"/>
        <end position="55"/>
    </location>
</feature>
<dbReference type="AlphaFoldDB" id="A0AAU9E217"/>
<protein>
    <submittedName>
        <fullName evidence="2">DMT family transporter</fullName>
    </submittedName>
</protein>
<dbReference type="RefSeq" id="WP_338536852.1">
    <property type="nucleotide sequence ID" value="NZ_AP028654.1"/>
</dbReference>
<evidence type="ECO:0000313" key="3">
    <source>
        <dbReference type="Proteomes" id="UP001321786"/>
    </source>
</evidence>
<keyword evidence="3" id="KW-1185">Reference proteome</keyword>
<reference evidence="2 3" key="1">
    <citation type="submission" date="2023-08" db="EMBL/GenBank/DDBJ databases">
        <title>Helicovermis profunda gen. nov., sp. nov., a novel mesophilic, fermentative bacterium within the Bacillota from a deep-sea hydrothermal vent chimney.</title>
        <authorList>
            <person name="Miyazaki U."/>
            <person name="Mizutani D."/>
            <person name="Hashimoto Y."/>
            <person name="Tame A."/>
            <person name="Sawayama S."/>
            <person name="Miyazaki J."/>
            <person name="Takai K."/>
            <person name="Nakagawa S."/>
        </authorList>
    </citation>
    <scope>NUCLEOTIDE SEQUENCE [LARGE SCALE GENOMIC DNA]</scope>
    <source>
        <strain evidence="2 3">S502</strain>
    </source>
</reference>
<dbReference type="PANTHER" id="PTHR34821">
    <property type="entry name" value="INNER MEMBRANE PROTEIN YDCZ"/>
    <property type="match status" value="1"/>
</dbReference>
<dbReference type="PANTHER" id="PTHR34821:SF2">
    <property type="entry name" value="INNER MEMBRANE PROTEIN YDCZ"/>
    <property type="match status" value="1"/>
</dbReference>
<dbReference type="KEGG" id="hprf:HLPR_08700"/>